<evidence type="ECO:0000313" key="12">
    <source>
        <dbReference type="Proteomes" id="UP001107558"/>
    </source>
</evidence>
<comment type="similarity">
    <text evidence="2 7">Belongs to the phospholipase D family.</text>
</comment>
<dbReference type="PROSITE" id="PS50035">
    <property type="entry name" value="PLD"/>
    <property type="match status" value="2"/>
</dbReference>
<dbReference type="GO" id="GO:0035556">
    <property type="term" value="P:intracellular signal transduction"/>
    <property type="evidence" value="ECO:0007669"/>
    <property type="project" value="InterPro"/>
</dbReference>
<dbReference type="InterPro" id="IPR001736">
    <property type="entry name" value="PLipase_D/transphosphatidylase"/>
</dbReference>
<dbReference type="GO" id="GO:0060627">
    <property type="term" value="P:regulation of vesicle-mediated transport"/>
    <property type="evidence" value="ECO:0007669"/>
    <property type="project" value="TreeGrafter"/>
</dbReference>
<dbReference type="InterPro" id="IPR016555">
    <property type="entry name" value="PLipase_D_euk"/>
</dbReference>
<dbReference type="InterPro" id="IPR015679">
    <property type="entry name" value="PLipase_D_fam"/>
</dbReference>
<reference evidence="11" key="1">
    <citation type="submission" date="2021-03" db="EMBL/GenBank/DDBJ databases">
        <title>Chromosome level genome of the anhydrobiotic midge Polypedilum vanderplanki.</title>
        <authorList>
            <person name="Yoshida Y."/>
            <person name="Kikawada T."/>
            <person name="Gusev O."/>
        </authorList>
    </citation>
    <scope>NUCLEOTIDE SEQUENCE</scope>
    <source>
        <strain evidence="11">NIAS01</strain>
        <tissue evidence="11">Whole body or cell culture</tissue>
    </source>
</reference>
<dbReference type="AlphaFoldDB" id="A0A9J6BWC5"/>
<feature type="domain" description="PLD phosphodiesterase" evidence="9">
    <location>
        <begin position="1040"/>
        <end position="1067"/>
    </location>
</feature>
<keyword evidence="4 7" id="KW-0378">Hydrolase</keyword>
<evidence type="ECO:0000259" key="9">
    <source>
        <dbReference type="PROSITE" id="PS50035"/>
    </source>
</evidence>
<evidence type="ECO:0000259" key="10">
    <source>
        <dbReference type="PROSITE" id="PS50195"/>
    </source>
</evidence>
<evidence type="ECO:0000256" key="8">
    <source>
        <dbReference type="SAM" id="MobiDB-lite"/>
    </source>
</evidence>
<feature type="compositionally biased region" description="Basic residues" evidence="8">
    <location>
        <begin position="269"/>
        <end position="280"/>
    </location>
</feature>
<dbReference type="SMART" id="SM00312">
    <property type="entry name" value="PX"/>
    <property type="match status" value="1"/>
</dbReference>
<evidence type="ECO:0000256" key="6">
    <source>
        <dbReference type="ARBA" id="ARBA00023098"/>
    </source>
</evidence>
<evidence type="ECO:0000256" key="5">
    <source>
        <dbReference type="ARBA" id="ARBA00022963"/>
    </source>
</evidence>
<accession>A0A9J6BWC5</accession>
<dbReference type="FunFam" id="3.30.870.10:FF:000036">
    <property type="entry name" value="Phospholipase"/>
    <property type="match status" value="1"/>
</dbReference>
<dbReference type="CDD" id="cd01254">
    <property type="entry name" value="PH_PLD"/>
    <property type="match status" value="1"/>
</dbReference>
<dbReference type="InterPro" id="IPR025202">
    <property type="entry name" value="PLD-like_dom"/>
</dbReference>
<dbReference type="CDD" id="cd09138">
    <property type="entry name" value="PLDc_vPLD1_2_yPLD_like_1"/>
    <property type="match status" value="1"/>
</dbReference>
<comment type="catalytic activity">
    <reaction evidence="1 7">
        <text>a 1,2-diacyl-sn-glycero-3-phosphocholine + H2O = a 1,2-diacyl-sn-glycero-3-phosphate + choline + H(+)</text>
        <dbReference type="Rhea" id="RHEA:14445"/>
        <dbReference type="ChEBI" id="CHEBI:15354"/>
        <dbReference type="ChEBI" id="CHEBI:15377"/>
        <dbReference type="ChEBI" id="CHEBI:15378"/>
        <dbReference type="ChEBI" id="CHEBI:57643"/>
        <dbReference type="ChEBI" id="CHEBI:58608"/>
        <dbReference type="EC" id="3.1.4.4"/>
    </reaction>
</comment>
<feature type="region of interest" description="Disordered" evidence="8">
    <location>
        <begin position="104"/>
        <end position="129"/>
    </location>
</feature>
<dbReference type="InterPro" id="IPR036871">
    <property type="entry name" value="PX_dom_sf"/>
</dbReference>
<evidence type="ECO:0000256" key="1">
    <source>
        <dbReference type="ARBA" id="ARBA00000798"/>
    </source>
</evidence>
<evidence type="ECO:0000256" key="7">
    <source>
        <dbReference type="PIRNR" id="PIRNR009376"/>
    </source>
</evidence>
<evidence type="ECO:0000256" key="2">
    <source>
        <dbReference type="ARBA" id="ARBA00008664"/>
    </source>
</evidence>
<dbReference type="OrthoDB" id="14911at2759"/>
<feature type="compositionally biased region" description="Low complexity" evidence="8">
    <location>
        <begin position="250"/>
        <end position="264"/>
    </location>
</feature>
<dbReference type="PROSITE" id="PS50195">
    <property type="entry name" value="PX"/>
    <property type="match status" value="1"/>
</dbReference>
<gene>
    <name evidence="11" type="ORF">PVAND_003604</name>
</gene>
<organism evidence="11 12">
    <name type="scientific">Polypedilum vanderplanki</name>
    <name type="common">Sleeping chironomid midge</name>
    <dbReference type="NCBI Taxonomy" id="319348"/>
    <lineage>
        <taxon>Eukaryota</taxon>
        <taxon>Metazoa</taxon>
        <taxon>Ecdysozoa</taxon>
        <taxon>Arthropoda</taxon>
        <taxon>Hexapoda</taxon>
        <taxon>Insecta</taxon>
        <taxon>Pterygota</taxon>
        <taxon>Neoptera</taxon>
        <taxon>Endopterygota</taxon>
        <taxon>Diptera</taxon>
        <taxon>Nematocera</taxon>
        <taxon>Chironomoidea</taxon>
        <taxon>Chironomidae</taxon>
        <taxon>Chironominae</taxon>
        <taxon>Polypedilum</taxon>
        <taxon>Polypedilum</taxon>
    </lineage>
</organism>
<dbReference type="GO" id="GO:0006654">
    <property type="term" value="P:phosphatidic acid biosynthetic process"/>
    <property type="evidence" value="ECO:0007669"/>
    <property type="project" value="InterPro"/>
</dbReference>
<dbReference type="CDD" id="cd06895">
    <property type="entry name" value="PX_PLD"/>
    <property type="match status" value="1"/>
</dbReference>
<dbReference type="PIRSF" id="PIRSF009376">
    <property type="entry name" value="Phospholipase_D_euk"/>
    <property type="match status" value="1"/>
</dbReference>
<keyword evidence="12" id="KW-1185">Reference proteome</keyword>
<dbReference type="EMBL" id="JADBJN010000003">
    <property type="protein sequence ID" value="KAG5673566.1"/>
    <property type="molecule type" value="Genomic_DNA"/>
</dbReference>
<feature type="domain" description="PLD phosphodiesterase" evidence="9">
    <location>
        <begin position="596"/>
        <end position="623"/>
    </location>
</feature>
<dbReference type="EC" id="3.1.4.4" evidence="7"/>
<dbReference type="Gene3D" id="3.30.870.10">
    <property type="entry name" value="Endonuclease Chain A"/>
    <property type="match status" value="2"/>
</dbReference>
<dbReference type="Proteomes" id="UP001107558">
    <property type="component" value="Chromosome 3"/>
</dbReference>
<proteinExistence type="inferred from homology"/>
<dbReference type="FunFam" id="3.30.870.10:FF:000011">
    <property type="entry name" value="Phospholipase"/>
    <property type="match status" value="1"/>
</dbReference>
<dbReference type="Pfam" id="PF13091">
    <property type="entry name" value="PLDc_2"/>
    <property type="match status" value="1"/>
</dbReference>
<dbReference type="GO" id="GO:0035091">
    <property type="term" value="F:phosphatidylinositol binding"/>
    <property type="evidence" value="ECO:0007669"/>
    <property type="project" value="InterPro"/>
</dbReference>
<protein>
    <recommendedName>
        <fullName evidence="7">Phospholipase</fullName>
        <ecNumber evidence="7">3.1.4.4</ecNumber>
    </recommendedName>
</protein>
<dbReference type="GO" id="GO:0009395">
    <property type="term" value="P:phospholipid catabolic process"/>
    <property type="evidence" value="ECO:0007669"/>
    <property type="project" value="TreeGrafter"/>
</dbReference>
<dbReference type="Pfam" id="PF00614">
    <property type="entry name" value="PLDc"/>
    <property type="match status" value="1"/>
</dbReference>
<sequence>MRRSELRKEFRHHSRSISQMVEEMERIEASKNNSLSGEVNYGMEHSNTELNQLGAMANALGNELDLTDATLSPDSEYDETLAFPDDSFSFITSIGRNPVLVKRHTKNGENHESNDSSSSDDEIDNRSTVAKPKNELPYSYIYSTPVKFSSFDRKIFIPNTQIHVSITDYERSMTAHLFNPILYQIQLTHGSFTWTIKKRYKDFLNLHNSLKFFRTSLNFPLPSRTHREIRSSFRHNNKISVSTINNDSNTNIATSNNDASAIANDNDKKRQKKKKRKKGSLPRFPKRPDTLISTDQIPIRIKQLENYLYNLLNITLYRHHHDTINFLEVSNFSFIAALGEKGREIMIKKRTGSTNPGQKKCNLLGCFTLGCCIRCNYFCSESCCSSWQGRWLFVKETFFGLVRPKDGTIRSIILFDQGFETSLGMYSTGLRTGLQIATNSRYIVLKFPTKKLAKEWNNYFKQIANSTARDFTSPNPHQSFAPVRTSTLASWFVDGSNYMSAVADALEGALEEIFIADWWLSPEIYMKRPTLDGEYWRLDKILLRKARQGVKIFVLLYKEVEMALGLNSYYSKQRLVQLHENIKVLRHPDHVRVGVFFWAHHEKLVVIDQTYAFVGGIDLAYGRWDDHKHRLTDMGSISISTKTTSRRSFVMIENPLRSLIVQSTEIVQATTTTRSENQNMKSEAITDSMANGDKRENEPIGQEIDEHIKKNTPEMKRKGITEKIKDNMKNTGREIMHRLTLTSDENQAAVEQVQQQPVTIKVNDVENGIEKSPPTYFELDGQSKLWIGKDYTNFIFKDFVELNQPFTDLIDRTKTPRMPWHDIASMVVGASARDISRHFIERWNACKLEKARENISYPYLLPKSNNDIRIDADFWNKSKVKMERVTAQVLRSASNWSCGFIDTDYVEQSIHEAYVETISRSQHYIYIENQFFISLGFPDTVVKNQISESLYKRILRAHREKKVFRVYIVLPLLPGFEGDVAGVTGTALRVITHWNYASICRAENSIFKRLLRAGIKNPYEYISFHSLRTFATLNEVPVTELIYVHSKLMIVDDKTVIIGSANINDRSLIGKRDSEVAVLINDEAFDDGKMNGESFPSGHFAGKLRRYLFREHLGLLENKNNENIDINDPISDDFYKNVWQKVSKENTKIFDEVFKCIPNDSVRTIAALKKYNDDPALCKTDVEKAEERLKNIRGHLVDLPLDFLCDEILTPSGTSKEGLLSTVVWT</sequence>
<dbReference type="FunFam" id="2.30.29.30:FF:000351">
    <property type="entry name" value="Phospholipase"/>
    <property type="match status" value="1"/>
</dbReference>
<keyword evidence="3" id="KW-0677">Repeat</keyword>
<dbReference type="GO" id="GO:0004630">
    <property type="term" value="F:phospholipase D activity"/>
    <property type="evidence" value="ECO:0007669"/>
    <property type="project" value="UniProtKB-UniRule"/>
</dbReference>
<name>A0A9J6BWC5_POLVA</name>
<dbReference type="Pfam" id="PF00787">
    <property type="entry name" value="PX"/>
    <property type="match status" value="1"/>
</dbReference>
<dbReference type="CDD" id="cd09141">
    <property type="entry name" value="PLDc_vPLD1_2_yPLD_like_2"/>
    <property type="match status" value="1"/>
</dbReference>
<dbReference type="SUPFAM" id="SSF56024">
    <property type="entry name" value="Phospholipase D/nuclease"/>
    <property type="match status" value="2"/>
</dbReference>
<keyword evidence="5 7" id="KW-0442">Lipid degradation</keyword>
<comment type="caution">
    <text evidence="11">The sequence shown here is derived from an EMBL/GenBank/DDBJ whole genome shotgun (WGS) entry which is preliminary data.</text>
</comment>
<evidence type="ECO:0000256" key="3">
    <source>
        <dbReference type="ARBA" id="ARBA00022737"/>
    </source>
</evidence>
<feature type="region of interest" description="Disordered" evidence="8">
    <location>
        <begin position="250"/>
        <end position="288"/>
    </location>
</feature>
<dbReference type="Gene3D" id="3.30.1520.10">
    <property type="entry name" value="Phox-like domain"/>
    <property type="match status" value="2"/>
</dbReference>
<dbReference type="InterPro" id="IPR001683">
    <property type="entry name" value="PX_dom"/>
</dbReference>
<dbReference type="PANTHER" id="PTHR18896:SF76">
    <property type="entry name" value="PHOSPHOLIPASE"/>
    <property type="match status" value="1"/>
</dbReference>
<dbReference type="SUPFAM" id="SSF64268">
    <property type="entry name" value="PX domain"/>
    <property type="match status" value="2"/>
</dbReference>
<feature type="domain" description="PX" evidence="10">
    <location>
        <begin position="161"/>
        <end position="333"/>
    </location>
</feature>
<dbReference type="SMART" id="SM00155">
    <property type="entry name" value="PLDc"/>
    <property type="match status" value="2"/>
</dbReference>
<keyword evidence="6" id="KW-0443">Lipid metabolism</keyword>
<evidence type="ECO:0000313" key="11">
    <source>
        <dbReference type="EMBL" id="KAG5673566.1"/>
    </source>
</evidence>
<evidence type="ECO:0000256" key="4">
    <source>
        <dbReference type="ARBA" id="ARBA00022801"/>
    </source>
</evidence>
<dbReference type="PANTHER" id="PTHR18896">
    <property type="entry name" value="PHOSPHOLIPASE D"/>
    <property type="match status" value="1"/>
</dbReference>